<feature type="transmembrane region" description="Helical" evidence="1">
    <location>
        <begin position="31"/>
        <end position="50"/>
    </location>
</feature>
<evidence type="ECO:0000313" key="2">
    <source>
        <dbReference type="EMBL" id="KAB1063648.1"/>
    </source>
</evidence>
<feature type="transmembrane region" description="Helical" evidence="1">
    <location>
        <begin position="161"/>
        <end position="178"/>
    </location>
</feature>
<keyword evidence="1" id="KW-0472">Membrane</keyword>
<dbReference type="RefSeq" id="WP_151168304.1">
    <property type="nucleotide sequence ID" value="NZ_WACR01000007.1"/>
</dbReference>
<dbReference type="Pfam" id="PF04240">
    <property type="entry name" value="Caroten_synth"/>
    <property type="match status" value="1"/>
</dbReference>
<sequence>MKKYSYKHSIAILIIFHLIGLIGFQTPYRDLFITLTPVNLILSLILLIVHHEKNTKWWLAAIGIYVAGFLVEVAGINTGVIFGEYEYLSALGPEILGTPPLIGVNWLILVVSTASIAQMLFATKLVRSIVGATLMVMLDAAIEPVAPLLDFWEFSSATVPTENYLAWWFIGFLMHFVYQKLDVSRSNKLGLSLYSIMLVFFLILNLSLQ</sequence>
<proteinExistence type="predicted"/>
<comment type="caution">
    <text evidence="2">The sequence shown here is derived from an EMBL/GenBank/DDBJ whole genome shotgun (WGS) entry which is preliminary data.</text>
</comment>
<dbReference type="EMBL" id="WACR01000007">
    <property type="protein sequence ID" value="KAB1063648.1"/>
    <property type="molecule type" value="Genomic_DNA"/>
</dbReference>
<name>A0A6N6M775_9FLAO</name>
<feature type="transmembrane region" description="Helical" evidence="1">
    <location>
        <begin position="9"/>
        <end position="25"/>
    </location>
</feature>
<dbReference type="AlphaFoldDB" id="A0A6N6M775"/>
<dbReference type="InterPro" id="IPR007354">
    <property type="entry name" value="CruF-like"/>
</dbReference>
<organism evidence="2 3">
    <name type="scientific">Salibacter halophilus</name>
    <dbReference type="NCBI Taxonomy" id="1803916"/>
    <lineage>
        <taxon>Bacteria</taxon>
        <taxon>Pseudomonadati</taxon>
        <taxon>Bacteroidota</taxon>
        <taxon>Flavobacteriia</taxon>
        <taxon>Flavobacteriales</taxon>
        <taxon>Salibacteraceae</taxon>
        <taxon>Salibacter</taxon>
    </lineage>
</organism>
<gene>
    <name evidence="2" type="ORF">F3059_08750</name>
</gene>
<reference evidence="2 3" key="1">
    <citation type="submission" date="2019-09" db="EMBL/GenBank/DDBJ databases">
        <title>Genomes of Cryomorphaceae.</title>
        <authorList>
            <person name="Bowman J.P."/>
        </authorList>
    </citation>
    <scope>NUCLEOTIDE SEQUENCE [LARGE SCALE GENOMIC DNA]</scope>
    <source>
        <strain evidence="2 3">KCTC 52047</strain>
    </source>
</reference>
<keyword evidence="3" id="KW-1185">Reference proteome</keyword>
<keyword evidence="1" id="KW-1133">Transmembrane helix</keyword>
<dbReference type="PANTHER" id="PTHR39419:SF1">
    <property type="entry name" value="SLL0814 PROTEIN"/>
    <property type="match status" value="1"/>
</dbReference>
<feature type="transmembrane region" description="Helical" evidence="1">
    <location>
        <begin position="190"/>
        <end position="208"/>
    </location>
</feature>
<accession>A0A6N6M775</accession>
<dbReference type="Proteomes" id="UP000435357">
    <property type="component" value="Unassembled WGS sequence"/>
</dbReference>
<evidence type="ECO:0000313" key="3">
    <source>
        <dbReference type="Proteomes" id="UP000435357"/>
    </source>
</evidence>
<feature type="transmembrane region" description="Helical" evidence="1">
    <location>
        <begin position="57"/>
        <end position="82"/>
    </location>
</feature>
<keyword evidence="1" id="KW-0812">Transmembrane</keyword>
<dbReference type="OrthoDB" id="9811293at2"/>
<protein>
    <submittedName>
        <fullName evidence="2">Carotenoid biosynthesis protein</fullName>
    </submittedName>
</protein>
<evidence type="ECO:0000256" key="1">
    <source>
        <dbReference type="SAM" id="Phobius"/>
    </source>
</evidence>
<feature type="transmembrane region" description="Helical" evidence="1">
    <location>
        <begin position="102"/>
        <end position="122"/>
    </location>
</feature>
<feature type="transmembrane region" description="Helical" evidence="1">
    <location>
        <begin position="129"/>
        <end position="149"/>
    </location>
</feature>
<dbReference type="PANTHER" id="PTHR39419">
    <property type="entry name" value="SLL0814 PROTEIN"/>
    <property type="match status" value="1"/>
</dbReference>